<dbReference type="PANTHER" id="PTHR34210:SF1">
    <property type="entry name" value="OS03G0274700 PROTEIN"/>
    <property type="match status" value="1"/>
</dbReference>
<dbReference type="EMBL" id="JASCZI010000234">
    <property type="protein sequence ID" value="MED6110325.1"/>
    <property type="molecule type" value="Genomic_DNA"/>
</dbReference>
<name>A0ABU6QF49_9FABA</name>
<proteinExistence type="predicted"/>
<evidence type="ECO:0000313" key="2">
    <source>
        <dbReference type="EMBL" id="MED6110325.1"/>
    </source>
</evidence>
<feature type="region of interest" description="Disordered" evidence="1">
    <location>
        <begin position="142"/>
        <end position="167"/>
    </location>
</feature>
<sequence>MDVGYEGNHLSRSFEGLEQNFHDDIIKLAKELNDAEDAEHARHREKINAINTQYEEKLAALRALHASRRAEFLQRESYVRQQKYQQNIRDPYPSSGMAARDPHGGYSTVNASPAGGEAQRGYSAEHFNPYSNRERARFLGGSRDQGFEPRGQFLGGRVYDTGSRHYN</sequence>
<gene>
    <name evidence="2" type="ORF">PIB30_041829</name>
</gene>
<protein>
    <submittedName>
        <fullName evidence="2">Uncharacterized protein</fullName>
    </submittedName>
</protein>
<evidence type="ECO:0000313" key="3">
    <source>
        <dbReference type="Proteomes" id="UP001341840"/>
    </source>
</evidence>
<comment type="caution">
    <text evidence="2">The sequence shown here is derived from an EMBL/GenBank/DDBJ whole genome shotgun (WGS) entry which is preliminary data.</text>
</comment>
<dbReference type="Proteomes" id="UP001341840">
    <property type="component" value="Unassembled WGS sequence"/>
</dbReference>
<reference evidence="2 3" key="1">
    <citation type="journal article" date="2023" name="Plants (Basel)">
        <title>Bridging the Gap: Combining Genomics and Transcriptomics Approaches to Understand Stylosanthes scabra, an Orphan Legume from the Brazilian Caatinga.</title>
        <authorList>
            <person name="Ferreira-Neto J.R.C."/>
            <person name="da Silva M.D."/>
            <person name="Binneck E."/>
            <person name="de Melo N.F."/>
            <person name="da Silva R.H."/>
            <person name="de Melo A.L.T.M."/>
            <person name="Pandolfi V."/>
            <person name="Bustamante F.O."/>
            <person name="Brasileiro-Vidal A.C."/>
            <person name="Benko-Iseppon A.M."/>
        </authorList>
    </citation>
    <scope>NUCLEOTIDE SEQUENCE [LARGE SCALE GENOMIC DNA]</scope>
    <source>
        <tissue evidence="2">Leaves</tissue>
    </source>
</reference>
<evidence type="ECO:0000256" key="1">
    <source>
        <dbReference type="SAM" id="MobiDB-lite"/>
    </source>
</evidence>
<keyword evidence="3" id="KW-1185">Reference proteome</keyword>
<dbReference type="PANTHER" id="PTHR34210">
    <property type="entry name" value="OS01G0252900 PROTEIN"/>
    <property type="match status" value="1"/>
</dbReference>
<organism evidence="2 3">
    <name type="scientific">Stylosanthes scabra</name>
    <dbReference type="NCBI Taxonomy" id="79078"/>
    <lineage>
        <taxon>Eukaryota</taxon>
        <taxon>Viridiplantae</taxon>
        <taxon>Streptophyta</taxon>
        <taxon>Embryophyta</taxon>
        <taxon>Tracheophyta</taxon>
        <taxon>Spermatophyta</taxon>
        <taxon>Magnoliopsida</taxon>
        <taxon>eudicotyledons</taxon>
        <taxon>Gunneridae</taxon>
        <taxon>Pentapetalae</taxon>
        <taxon>rosids</taxon>
        <taxon>fabids</taxon>
        <taxon>Fabales</taxon>
        <taxon>Fabaceae</taxon>
        <taxon>Papilionoideae</taxon>
        <taxon>50 kb inversion clade</taxon>
        <taxon>dalbergioids sensu lato</taxon>
        <taxon>Dalbergieae</taxon>
        <taxon>Pterocarpus clade</taxon>
        <taxon>Stylosanthes</taxon>
    </lineage>
</organism>
<accession>A0ABU6QF49</accession>